<feature type="region of interest" description="Disordered" evidence="1">
    <location>
        <begin position="86"/>
        <end position="119"/>
    </location>
</feature>
<dbReference type="Proteomes" id="UP000292564">
    <property type="component" value="Unassembled WGS sequence"/>
</dbReference>
<name>A0A4Q7ZJP8_9ACTN</name>
<evidence type="ECO:0000313" key="4">
    <source>
        <dbReference type="Proteomes" id="UP000292564"/>
    </source>
</evidence>
<protein>
    <submittedName>
        <fullName evidence="3">Uncharacterized protein</fullName>
    </submittedName>
</protein>
<sequence>MFATMRRKRRNATMKQELGLGVEHFKRAAALAAQETSATMGPKLSAAKDRVQPAASRARDTATTSWESTVATLTPLVAAAGESLWQTGRDGSKKARKSGRDVRKRAGRMTRKPKNRRSKLMGLAMAGVAVGAGAAYLARRRKAAQWDEYDPDLTMAAAVESIGGADDAAFEPAEPVTGPVTPDRTPTADQKSDTAGQNGTLPQGPEVARSGKQKS</sequence>
<feature type="compositionally biased region" description="Basic residues" evidence="1">
    <location>
        <begin position="102"/>
        <end position="119"/>
    </location>
</feature>
<evidence type="ECO:0000256" key="1">
    <source>
        <dbReference type="SAM" id="MobiDB-lite"/>
    </source>
</evidence>
<evidence type="ECO:0000256" key="2">
    <source>
        <dbReference type="SAM" id="Phobius"/>
    </source>
</evidence>
<feature type="region of interest" description="Disordered" evidence="1">
    <location>
        <begin position="164"/>
        <end position="215"/>
    </location>
</feature>
<evidence type="ECO:0000313" key="3">
    <source>
        <dbReference type="EMBL" id="RZU51122.1"/>
    </source>
</evidence>
<feature type="region of interest" description="Disordered" evidence="1">
    <location>
        <begin position="36"/>
        <end position="63"/>
    </location>
</feature>
<keyword evidence="4" id="KW-1185">Reference proteome</keyword>
<gene>
    <name evidence="3" type="ORF">EV385_2921</name>
</gene>
<feature type="compositionally biased region" description="Basic and acidic residues" evidence="1">
    <location>
        <begin position="90"/>
        <end position="101"/>
    </location>
</feature>
<reference evidence="3 4" key="1">
    <citation type="submission" date="2019-02" db="EMBL/GenBank/DDBJ databases">
        <title>Sequencing the genomes of 1000 actinobacteria strains.</title>
        <authorList>
            <person name="Klenk H.-P."/>
        </authorList>
    </citation>
    <scope>NUCLEOTIDE SEQUENCE [LARGE SCALE GENOMIC DNA]</scope>
    <source>
        <strain evidence="3 4">DSM 45162</strain>
    </source>
</reference>
<proteinExistence type="predicted"/>
<keyword evidence="2" id="KW-0472">Membrane</keyword>
<comment type="caution">
    <text evidence="3">The sequence shown here is derived from an EMBL/GenBank/DDBJ whole genome shotgun (WGS) entry which is preliminary data.</text>
</comment>
<dbReference type="EMBL" id="SHKY01000001">
    <property type="protein sequence ID" value="RZU51122.1"/>
    <property type="molecule type" value="Genomic_DNA"/>
</dbReference>
<feature type="compositionally biased region" description="Polar residues" evidence="1">
    <location>
        <begin position="187"/>
        <end position="201"/>
    </location>
</feature>
<keyword evidence="2" id="KW-1133">Transmembrane helix</keyword>
<dbReference type="RefSeq" id="WP_207229829.1">
    <property type="nucleotide sequence ID" value="NZ_SHKY01000001.1"/>
</dbReference>
<accession>A0A4Q7ZJP8</accession>
<organism evidence="3 4">
    <name type="scientific">Krasilnikovia cinnamomea</name>
    <dbReference type="NCBI Taxonomy" id="349313"/>
    <lineage>
        <taxon>Bacteria</taxon>
        <taxon>Bacillati</taxon>
        <taxon>Actinomycetota</taxon>
        <taxon>Actinomycetes</taxon>
        <taxon>Micromonosporales</taxon>
        <taxon>Micromonosporaceae</taxon>
        <taxon>Krasilnikovia</taxon>
    </lineage>
</organism>
<dbReference type="AlphaFoldDB" id="A0A4Q7ZJP8"/>
<keyword evidence="2" id="KW-0812">Transmembrane</keyword>
<feature type="transmembrane region" description="Helical" evidence="2">
    <location>
        <begin position="120"/>
        <end position="138"/>
    </location>
</feature>
<dbReference type="SUPFAM" id="SSF58113">
    <property type="entry name" value="Apolipoprotein A-I"/>
    <property type="match status" value="1"/>
</dbReference>